<dbReference type="AlphaFoldDB" id="A0A1S3IA51"/>
<sequence length="286" mass="32953">MPLPAALAARLKKRGIIQKEETEPDKVEEVFAEDYDEPLRSHGVPTIPVPTSHSLSSSLRGGEDNEEKQLIHEVINCPNKTNRYHDCSQWCRKTWGLRKFIADSYSEPKRKKMLLKYPLAPGWEEVADPDTGRYYYWNTFTEEVSWLPPLHPKAKITVSAEKLEAMLKSETPTVEEKKADKEKEESDLRFDDLEELESEFKKENSRKRHRESRRERKGFRDELDPMDPAAYSDIPRGTWSSGLVEQNEVKTGVDSTASGPLFQQRPYPSPGEVLRRNRGGKPPDKK</sequence>
<evidence type="ECO:0000256" key="10">
    <source>
        <dbReference type="ARBA" id="ARBA00023163"/>
    </source>
</evidence>
<dbReference type="Pfam" id="PF00397">
    <property type="entry name" value="WW"/>
    <property type="match status" value="1"/>
</dbReference>
<keyword evidence="8" id="KW-0391">Immunity</keyword>
<feature type="compositionally biased region" description="Polar residues" evidence="15">
    <location>
        <begin position="49"/>
        <end position="59"/>
    </location>
</feature>
<evidence type="ECO:0000256" key="2">
    <source>
        <dbReference type="ARBA" id="ARBA00004463"/>
    </source>
</evidence>
<keyword evidence="4" id="KW-0597">Phosphoprotein</keyword>
<dbReference type="Proteomes" id="UP000085678">
    <property type="component" value="Unplaced"/>
</dbReference>
<dbReference type="InterPro" id="IPR036020">
    <property type="entry name" value="WW_dom_sf"/>
</dbReference>
<accession>A0A1S3IA51</accession>
<evidence type="ECO:0000256" key="6">
    <source>
        <dbReference type="ARBA" id="ARBA00022664"/>
    </source>
</evidence>
<dbReference type="InParanoid" id="A0A1S3IA51"/>
<comment type="subunit">
    <text evidence="14">Interacts with POU3F2/Brn-2, ATXN1, TXNL4A, HTT and AR. Interaction with ATXN1 correlates positively with the length of the polyglutamine tract. Interacts with RNA polymerase II large subunit in a phosphorylation-dependent manner. Forms a ternary complex with ATXN1 mutant and phosphorylated RNA polymerase II. Interacts (via C-terminus) with TXNL4A and CD2BP2. Interacts (via WW domain) with ATN1 and SF3B1, and may interact with additional splice factors. Interacts (via WW domain) with WBP11; Leading to reduce interaction between PQBP1 and TXNL4A. Interacts with CAPRIN1. Interacts with DDX1. Interacts with SFPQ. Interacts with KHSRP.</text>
</comment>
<evidence type="ECO:0000256" key="3">
    <source>
        <dbReference type="ARBA" id="ARBA00021117"/>
    </source>
</evidence>
<evidence type="ECO:0000256" key="7">
    <source>
        <dbReference type="ARBA" id="ARBA00022737"/>
    </source>
</evidence>
<keyword evidence="11" id="KW-0508">mRNA splicing</keyword>
<gene>
    <name evidence="18" type="primary">LOC106162394</name>
</gene>
<keyword evidence="7" id="KW-0677">Repeat</keyword>
<name>A0A1S3IA51_LINAN</name>
<dbReference type="GeneID" id="106162394"/>
<dbReference type="GO" id="GO:0045087">
    <property type="term" value="P:innate immune response"/>
    <property type="evidence" value="ECO:0007669"/>
    <property type="project" value="UniProtKB-KW"/>
</dbReference>
<dbReference type="InterPro" id="IPR001202">
    <property type="entry name" value="WW_dom"/>
</dbReference>
<dbReference type="GO" id="GO:0016607">
    <property type="term" value="C:nuclear speck"/>
    <property type="evidence" value="ECO:0007669"/>
    <property type="project" value="UniProtKB-SubCell"/>
</dbReference>
<dbReference type="GO" id="GO:0000380">
    <property type="term" value="P:alternative mRNA splicing, via spliceosome"/>
    <property type="evidence" value="ECO:0007669"/>
    <property type="project" value="TreeGrafter"/>
</dbReference>
<evidence type="ECO:0000256" key="8">
    <source>
        <dbReference type="ARBA" id="ARBA00022859"/>
    </source>
</evidence>
<dbReference type="PROSITE" id="PS50020">
    <property type="entry name" value="WW_DOMAIN_2"/>
    <property type="match status" value="1"/>
</dbReference>
<dbReference type="Gene3D" id="2.20.70.10">
    <property type="match status" value="1"/>
</dbReference>
<evidence type="ECO:0000256" key="15">
    <source>
        <dbReference type="SAM" id="MobiDB-lite"/>
    </source>
</evidence>
<organism evidence="17 18">
    <name type="scientific">Lingula anatina</name>
    <name type="common">Brachiopod</name>
    <name type="synonym">Lingula unguis</name>
    <dbReference type="NCBI Taxonomy" id="7574"/>
    <lineage>
        <taxon>Eukaryota</taxon>
        <taxon>Metazoa</taxon>
        <taxon>Spiralia</taxon>
        <taxon>Lophotrochozoa</taxon>
        <taxon>Brachiopoda</taxon>
        <taxon>Linguliformea</taxon>
        <taxon>Lingulata</taxon>
        <taxon>Lingulida</taxon>
        <taxon>Linguloidea</taxon>
        <taxon>Lingulidae</taxon>
        <taxon>Lingula</taxon>
    </lineage>
</organism>
<dbReference type="SMART" id="SM00456">
    <property type="entry name" value="WW"/>
    <property type="match status" value="1"/>
</dbReference>
<keyword evidence="9" id="KW-0805">Transcription regulation</keyword>
<dbReference type="PANTHER" id="PTHR21737:SF3">
    <property type="entry name" value="POLYGLUTAMINE-BINDING PROTEIN 1"/>
    <property type="match status" value="1"/>
</dbReference>
<feature type="region of interest" description="Disordered" evidence="15">
    <location>
        <begin position="167"/>
        <end position="286"/>
    </location>
</feature>
<evidence type="ECO:0000256" key="5">
    <source>
        <dbReference type="ARBA" id="ARBA00022588"/>
    </source>
</evidence>
<feature type="domain" description="WW" evidence="16">
    <location>
        <begin position="117"/>
        <end position="151"/>
    </location>
</feature>
<evidence type="ECO:0000256" key="14">
    <source>
        <dbReference type="ARBA" id="ARBA00046362"/>
    </source>
</evidence>
<reference evidence="18" key="1">
    <citation type="submission" date="2025-08" db="UniProtKB">
        <authorList>
            <consortium name="RefSeq"/>
        </authorList>
    </citation>
    <scope>IDENTIFICATION</scope>
    <source>
        <tissue evidence="18">Gonads</tissue>
    </source>
</reference>
<evidence type="ECO:0000313" key="18">
    <source>
        <dbReference type="RefSeq" id="XP_013395140.1"/>
    </source>
</evidence>
<feature type="compositionally biased region" description="Basic and acidic residues" evidence="15">
    <location>
        <begin position="174"/>
        <end position="191"/>
    </location>
</feature>
<evidence type="ECO:0000256" key="11">
    <source>
        <dbReference type="ARBA" id="ARBA00023187"/>
    </source>
</evidence>
<evidence type="ECO:0000256" key="12">
    <source>
        <dbReference type="ARBA" id="ARBA00023242"/>
    </source>
</evidence>
<protein>
    <recommendedName>
        <fullName evidence="3">Polyglutamine-binding protein 1</fullName>
    </recommendedName>
    <alternativeName>
        <fullName evidence="13">Polyglutamine tract-binding protein 1</fullName>
    </alternativeName>
</protein>
<dbReference type="GO" id="GO:0005737">
    <property type="term" value="C:cytoplasm"/>
    <property type="evidence" value="ECO:0007669"/>
    <property type="project" value="TreeGrafter"/>
</dbReference>
<evidence type="ECO:0000256" key="1">
    <source>
        <dbReference type="ARBA" id="ARBA00004324"/>
    </source>
</evidence>
<dbReference type="GO" id="GO:0043021">
    <property type="term" value="F:ribonucleoprotein complex binding"/>
    <property type="evidence" value="ECO:0007669"/>
    <property type="project" value="TreeGrafter"/>
</dbReference>
<keyword evidence="6" id="KW-0507">mRNA processing</keyword>
<dbReference type="SUPFAM" id="SSF51045">
    <property type="entry name" value="WW domain"/>
    <property type="match status" value="1"/>
</dbReference>
<evidence type="ECO:0000256" key="4">
    <source>
        <dbReference type="ARBA" id="ARBA00022553"/>
    </source>
</evidence>
<evidence type="ECO:0000256" key="13">
    <source>
        <dbReference type="ARBA" id="ARBA00042167"/>
    </source>
</evidence>
<keyword evidence="12" id="KW-0539">Nucleus</keyword>
<feature type="region of interest" description="Disordered" evidence="15">
    <location>
        <begin position="39"/>
        <end position="63"/>
    </location>
</feature>
<dbReference type="Gene3D" id="3.40.30.10">
    <property type="entry name" value="Glutaredoxin"/>
    <property type="match status" value="1"/>
</dbReference>
<dbReference type="KEGG" id="lak:106162394"/>
<feature type="compositionally biased region" description="Basic and acidic residues" evidence="15">
    <location>
        <begin position="212"/>
        <end position="223"/>
    </location>
</feature>
<dbReference type="RefSeq" id="XP_013395140.1">
    <property type="nucleotide sequence ID" value="XM_013539686.2"/>
</dbReference>
<dbReference type="PANTHER" id="PTHR21737">
    <property type="entry name" value="POLYGLUTAMINE BINDING PROTEIN 1/MARVEL MEMBRANE-ASSOCIATING DOMAIN CONTAINING 3"/>
    <property type="match status" value="1"/>
</dbReference>
<keyword evidence="10" id="KW-0804">Transcription</keyword>
<evidence type="ECO:0000256" key="9">
    <source>
        <dbReference type="ARBA" id="ARBA00023015"/>
    </source>
</evidence>
<evidence type="ECO:0000259" key="16">
    <source>
        <dbReference type="PROSITE" id="PS50020"/>
    </source>
</evidence>
<dbReference type="STRING" id="7574.A0A1S3IA51"/>
<dbReference type="FunCoup" id="A0A1S3IA51">
    <property type="interactions" value="149"/>
</dbReference>
<proteinExistence type="predicted"/>
<evidence type="ECO:0000313" key="17">
    <source>
        <dbReference type="Proteomes" id="UP000085678"/>
    </source>
</evidence>
<dbReference type="CDD" id="cd00201">
    <property type="entry name" value="WW"/>
    <property type="match status" value="1"/>
</dbReference>
<keyword evidence="17" id="KW-1185">Reference proteome</keyword>
<dbReference type="OrthoDB" id="42462at2759"/>
<comment type="subcellular location">
    <subcellularLocation>
        <location evidence="2">Cytoplasmic granule</location>
    </subcellularLocation>
    <subcellularLocation>
        <location evidence="1">Nucleus speckle</location>
    </subcellularLocation>
</comment>
<keyword evidence="5" id="KW-0399">Innate immunity</keyword>